<dbReference type="SUPFAM" id="SSF53335">
    <property type="entry name" value="S-adenosyl-L-methionine-dependent methyltransferases"/>
    <property type="match status" value="2"/>
</dbReference>
<dbReference type="PROSITE" id="PS00092">
    <property type="entry name" value="N6_MTASE"/>
    <property type="match status" value="1"/>
</dbReference>
<keyword evidence="3" id="KW-0808">Transferase</keyword>
<name>A0A225DVE8_9BACT</name>
<evidence type="ECO:0000256" key="3">
    <source>
        <dbReference type="ARBA" id="ARBA00022679"/>
    </source>
</evidence>
<comment type="similarity">
    <text evidence="1">Belongs to the N(4)/N(6)-methyltransferase family.</text>
</comment>
<dbReference type="OrthoDB" id="9773571at2"/>
<dbReference type="InterPro" id="IPR002941">
    <property type="entry name" value="DNA_methylase_N4/N6"/>
</dbReference>
<dbReference type="InterPro" id="IPR002052">
    <property type="entry name" value="DNA_methylase_N6_adenine_CS"/>
</dbReference>
<dbReference type="Proteomes" id="UP000214646">
    <property type="component" value="Unassembled WGS sequence"/>
</dbReference>
<keyword evidence="2" id="KW-0489">Methyltransferase</keyword>
<dbReference type="InterPro" id="IPR029063">
    <property type="entry name" value="SAM-dependent_MTases_sf"/>
</dbReference>
<dbReference type="GO" id="GO:0032259">
    <property type="term" value="P:methylation"/>
    <property type="evidence" value="ECO:0007669"/>
    <property type="project" value="UniProtKB-KW"/>
</dbReference>
<dbReference type="Gene3D" id="3.40.50.150">
    <property type="entry name" value="Vaccinia Virus protein VP39"/>
    <property type="match status" value="2"/>
</dbReference>
<feature type="domain" description="DNA methylase N-4/N-6" evidence="5">
    <location>
        <begin position="82"/>
        <end position="130"/>
    </location>
</feature>
<evidence type="ECO:0000256" key="4">
    <source>
        <dbReference type="SAM" id="MobiDB-lite"/>
    </source>
</evidence>
<feature type="compositionally biased region" description="Basic and acidic residues" evidence="4">
    <location>
        <begin position="838"/>
        <end position="853"/>
    </location>
</feature>
<dbReference type="EMBL" id="NIDE01000002">
    <property type="protein sequence ID" value="OWK45510.1"/>
    <property type="molecule type" value="Genomic_DNA"/>
</dbReference>
<evidence type="ECO:0000256" key="2">
    <source>
        <dbReference type="ARBA" id="ARBA00022603"/>
    </source>
</evidence>
<dbReference type="AlphaFoldDB" id="A0A225DVE8"/>
<gene>
    <name evidence="6" type="ORF">FRUB_01841</name>
</gene>
<dbReference type="RefSeq" id="WP_088253236.1">
    <property type="nucleotide sequence ID" value="NZ_NIDE01000002.1"/>
</dbReference>
<dbReference type="GO" id="GO:0003677">
    <property type="term" value="F:DNA binding"/>
    <property type="evidence" value="ECO:0007669"/>
    <property type="project" value="InterPro"/>
</dbReference>
<evidence type="ECO:0000259" key="5">
    <source>
        <dbReference type="Pfam" id="PF01555"/>
    </source>
</evidence>
<evidence type="ECO:0000313" key="6">
    <source>
        <dbReference type="EMBL" id="OWK45510.1"/>
    </source>
</evidence>
<feature type="region of interest" description="Disordered" evidence="4">
    <location>
        <begin position="838"/>
        <end position="865"/>
    </location>
</feature>
<evidence type="ECO:0000313" key="7">
    <source>
        <dbReference type="Proteomes" id="UP000214646"/>
    </source>
</evidence>
<sequence>MAKRKQDTGKKLFDSQDTASVIPNGFYSGDKPNTSLRAFVTEAGHDYNPVSDDYAVSAFEDEITIEKRKSGSMDLHIYWSKKHHDAVRQYVRHFTSKGDLILDPFSGSGGTALSAVLEGRAAIAIDRSPAATFITKNYCATLDYKQLHEDFLKLTNICKIDMQWLYATRCDRCDGSATTAYVVYSQVFQCSRCLEKNALFDCPEVKVEVHGKSKSANVCPSCLSKGRHEVISTRSEPFGSIPVLVSYFCLAKCKPTRSERRHNDSDSKKRKYFKECDLAKILEIDGKPIPYWYPSQKMMNIADDTLPWGEEWRQGRNFRSVPELFTKRNLWALAALFAGSAQIPTRDFIRFIINTAILTVSRMCRHDYPSVMAGSYYLPQVCRELNVWDNVEGRFSRKSSDHKEMMDYISGVPKLCISTQSACDLAAIPANSVDYIFTDPPYAEKVQYGELNFIWEAWQGFDTTWHSEEIIVNGVRGHTEALWADMMRRSMSECYRVLKPGRWLSLCYHDTSEGTWELIQDIMAEAGFYSAQSEAALYIDTGQKSFNQLNADKVTKRDLVLNFRKPKPLPFKVTRIYGPEDADKLPKGGDIATFTEFARQIVKDFLTHHPGATKDRIYDELVSRLVGSRSMEAHDFDALLRSVAEEVQQPVKKDLFHNKEADLFGSHIQSRWYLKETADQVDQAEQAKEDAAAARLAKFIGEYLKKKPELEGVHYSDLFEQFLPVHDKPRRLLADWLPEYFIKTPSGTWRLPEKDESQQLAKLREAGTLRRIKRFANALIDGVPIRDKDRPGSDVNLLDWLRQCRRAGLYDQGKAIYEKGGLNLANLNDEQQIEAEDDYRICSRRGSTEEAKPKRQRRKKQDDEE</sequence>
<comment type="caution">
    <text evidence="6">The sequence shown here is derived from an EMBL/GenBank/DDBJ whole genome shotgun (WGS) entry which is preliminary data.</text>
</comment>
<accession>A0A225DVE8</accession>
<organism evidence="6 7">
    <name type="scientific">Fimbriiglobus ruber</name>
    <dbReference type="NCBI Taxonomy" id="1908690"/>
    <lineage>
        <taxon>Bacteria</taxon>
        <taxon>Pseudomonadati</taxon>
        <taxon>Planctomycetota</taxon>
        <taxon>Planctomycetia</taxon>
        <taxon>Gemmatales</taxon>
        <taxon>Gemmataceae</taxon>
        <taxon>Fimbriiglobus</taxon>
    </lineage>
</organism>
<proteinExistence type="inferred from homology"/>
<reference evidence="7" key="1">
    <citation type="submission" date="2017-06" db="EMBL/GenBank/DDBJ databases">
        <title>Genome analysis of Fimbriiglobus ruber SP5, the first member of the order Planctomycetales with confirmed chitinolytic capability.</title>
        <authorList>
            <person name="Ravin N.V."/>
            <person name="Rakitin A.L."/>
            <person name="Ivanova A.A."/>
            <person name="Beletsky A.V."/>
            <person name="Kulichevskaya I.S."/>
            <person name="Mardanov A.V."/>
            <person name="Dedysh S.N."/>
        </authorList>
    </citation>
    <scope>NUCLEOTIDE SEQUENCE [LARGE SCALE GENOMIC DNA]</scope>
    <source>
        <strain evidence="7">SP5</strain>
    </source>
</reference>
<dbReference type="Pfam" id="PF01555">
    <property type="entry name" value="N6_N4_Mtase"/>
    <property type="match status" value="1"/>
</dbReference>
<evidence type="ECO:0000256" key="1">
    <source>
        <dbReference type="ARBA" id="ARBA00006594"/>
    </source>
</evidence>
<dbReference type="GO" id="GO:0008170">
    <property type="term" value="F:N-methyltransferase activity"/>
    <property type="evidence" value="ECO:0007669"/>
    <property type="project" value="InterPro"/>
</dbReference>
<protein>
    <recommendedName>
        <fullName evidence="5">DNA methylase N-4/N-6 domain-containing protein</fullName>
    </recommendedName>
</protein>
<keyword evidence="7" id="KW-1185">Reference proteome</keyword>